<gene>
    <name evidence="7" type="ORF">DCC35_03200</name>
</gene>
<evidence type="ECO:0000256" key="5">
    <source>
        <dbReference type="ARBA" id="ARBA00072139"/>
    </source>
</evidence>
<dbReference type="GO" id="GO:0050152">
    <property type="term" value="F:omega-amidase activity"/>
    <property type="evidence" value="ECO:0007669"/>
    <property type="project" value="UniProtKB-EC"/>
</dbReference>
<dbReference type="InterPro" id="IPR003010">
    <property type="entry name" value="C-N_Hydrolase"/>
</dbReference>
<dbReference type="Pfam" id="PF00795">
    <property type="entry name" value="CN_hydrolase"/>
    <property type="match status" value="1"/>
</dbReference>
<evidence type="ECO:0000313" key="7">
    <source>
        <dbReference type="EMBL" id="QCK13836.1"/>
    </source>
</evidence>
<feature type="domain" description="CN hydrolase" evidence="6">
    <location>
        <begin position="4"/>
        <end position="240"/>
    </location>
</feature>
<dbReference type="PANTHER" id="PTHR47799:SF1">
    <property type="entry name" value="OMEGA-AMIDASE YAFV"/>
    <property type="match status" value="1"/>
</dbReference>
<dbReference type="InterPro" id="IPR052737">
    <property type="entry name" value="Omega-amidase_YafV"/>
</dbReference>
<dbReference type="GO" id="GO:0106008">
    <property type="term" value="F:2-oxoglutaramate amidase activity"/>
    <property type="evidence" value="ECO:0007669"/>
    <property type="project" value="TreeGrafter"/>
</dbReference>
<dbReference type="Proteomes" id="UP000298616">
    <property type="component" value="Chromosome"/>
</dbReference>
<comment type="catalytic activity">
    <reaction evidence="4">
        <text>a monoamide of a dicarboxylate + H2O = a dicarboxylate + NH4(+)</text>
        <dbReference type="Rhea" id="RHEA:11716"/>
        <dbReference type="ChEBI" id="CHEBI:15377"/>
        <dbReference type="ChEBI" id="CHEBI:28938"/>
        <dbReference type="ChEBI" id="CHEBI:28965"/>
        <dbReference type="ChEBI" id="CHEBI:77450"/>
        <dbReference type="EC" id="3.5.1.3"/>
    </reaction>
</comment>
<dbReference type="KEGG" id="fpf:DCC35_03200"/>
<evidence type="ECO:0000259" key="6">
    <source>
        <dbReference type="PROSITE" id="PS50263"/>
    </source>
</evidence>
<dbReference type="EMBL" id="CP028923">
    <property type="protein sequence ID" value="QCK13836.1"/>
    <property type="molecule type" value="Genomic_DNA"/>
</dbReference>
<dbReference type="RefSeq" id="WP_137089430.1">
    <property type="nucleotide sequence ID" value="NZ_CP028923.1"/>
</dbReference>
<dbReference type="AlphaFoldDB" id="A0A4D7JQK9"/>
<evidence type="ECO:0000256" key="2">
    <source>
        <dbReference type="ARBA" id="ARBA00022801"/>
    </source>
</evidence>
<evidence type="ECO:0000256" key="1">
    <source>
        <dbReference type="ARBA" id="ARBA00010613"/>
    </source>
</evidence>
<dbReference type="NCBIfam" id="NF007757">
    <property type="entry name" value="PRK10438.1"/>
    <property type="match status" value="1"/>
</dbReference>
<dbReference type="FunFam" id="3.60.110.10:FF:000004">
    <property type="entry name" value="Carbon-nitrogen hydrolase"/>
    <property type="match status" value="1"/>
</dbReference>
<organism evidence="7 8">
    <name type="scientific">Mangrovivirga cuniculi</name>
    <dbReference type="NCBI Taxonomy" id="2715131"/>
    <lineage>
        <taxon>Bacteria</taxon>
        <taxon>Pseudomonadati</taxon>
        <taxon>Bacteroidota</taxon>
        <taxon>Cytophagia</taxon>
        <taxon>Cytophagales</taxon>
        <taxon>Mangrovivirgaceae</taxon>
        <taxon>Mangrovivirga</taxon>
    </lineage>
</organism>
<comment type="similarity">
    <text evidence="1">Belongs to the carbon-nitrogen hydrolase superfamily. NIT1/NIT2 family.</text>
</comment>
<evidence type="ECO:0000313" key="8">
    <source>
        <dbReference type="Proteomes" id="UP000298616"/>
    </source>
</evidence>
<sequence length="264" mass="30732">MHDLRITVIQSKLYWHQPDANRAMFEEKVWQIKNGTDVIILPEMFTTGFSMEAIHLAETLNGPTHKWMKQIASQTKACITGSIICKEGKDIFNRLLWVYPDGKTEYYDKRHLFTMAKENDRFSAGSERLIVEYKGWRICPMICYDLRFPVWSRNLNNQNELVYDLLIYVANWPQVRVNAWESLLKARAIENLSYCIGVNRVGDDGNNIPYSGSSMVLDPKGRTTWYNDGEEMIHETTLSGNDLMKFREKFPAQLDADNFEININ</sequence>
<protein>
    <recommendedName>
        <fullName evidence="5">Omega-amidase YafV</fullName>
        <ecNumber evidence="3">3.5.1.3</ecNumber>
    </recommendedName>
</protein>
<accession>A0A4D7JQK9</accession>
<dbReference type="PANTHER" id="PTHR47799">
    <property type="entry name" value="OMEGA-AMIDASE YAFV"/>
    <property type="match status" value="1"/>
</dbReference>
<dbReference type="InterPro" id="IPR036526">
    <property type="entry name" value="C-N_Hydrolase_sf"/>
</dbReference>
<keyword evidence="2 7" id="KW-0378">Hydrolase</keyword>
<keyword evidence="8" id="KW-1185">Reference proteome</keyword>
<evidence type="ECO:0000256" key="3">
    <source>
        <dbReference type="ARBA" id="ARBA00039118"/>
    </source>
</evidence>
<dbReference type="OrthoDB" id="9811121at2"/>
<evidence type="ECO:0000256" key="4">
    <source>
        <dbReference type="ARBA" id="ARBA00052904"/>
    </source>
</evidence>
<dbReference type="Gene3D" id="3.60.110.10">
    <property type="entry name" value="Carbon-nitrogen hydrolase"/>
    <property type="match status" value="1"/>
</dbReference>
<name>A0A4D7JQK9_9BACT</name>
<dbReference type="EC" id="3.5.1.3" evidence="3"/>
<reference evidence="7 8" key="1">
    <citation type="submission" date="2018-04" db="EMBL/GenBank/DDBJ databases">
        <title>Complete genome uncultured novel isolate.</title>
        <authorList>
            <person name="Merlino G."/>
        </authorList>
    </citation>
    <scope>NUCLEOTIDE SEQUENCE [LARGE SCALE GENOMIC DNA]</scope>
    <source>
        <strain evidence="8">R1DC9</strain>
    </source>
</reference>
<dbReference type="SUPFAM" id="SSF56317">
    <property type="entry name" value="Carbon-nitrogen hydrolase"/>
    <property type="match status" value="1"/>
</dbReference>
<dbReference type="PROSITE" id="PS50263">
    <property type="entry name" value="CN_HYDROLASE"/>
    <property type="match status" value="1"/>
</dbReference>
<proteinExistence type="inferred from homology"/>
<dbReference type="CDD" id="cd07575">
    <property type="entry name" value="Xc-1258_like"/>
    <property type="match status" value="1"/>
</dbReference>